<gene>
    <name evidence="2" type="ORF">LR48_Vigan08g053900</name>
</gene>
<dbReference type="EMBL" id="CM003378">
    <property type="protein sequence ID" value="KOM49712.1"/>
    <property type="molecule type" value="Genomic_DNA"/>
</dbReference>
<name>A0A0L9V443_PHAAN</name>
<feature type="region of interest" description="Disordered" evidence="1">
    <location>
        <begin position="132"/>
        <end position="173"/>
    </location>
</feature>
<protein>
    <submittedName>
        <fullName evidence="2">Uncharacterized protein</fullName>
    </submittedName>
</protein>
<evidence type="ECO:0000256" key="1">
    <source>
        <dbReference type="SAM" id="MobiDB-lite"/>
    </source>
</evidence>
<dbReference type="AlphaFoldDB" id="A0A0L9V443"/>
<feature type="compositionally biased region" description="Acidic residues" evidence="1">
    <location>
        <begin position="144"/>
        <end position="173"/>
    </location>
</feature>
<reference evidence="3" key="1">
    <citation type="journal article" date="2015" name="Proc. Natl. Acad. Sci. U.S.A.">
        <title>Genome sequencing of adzuki bean (Vigna angularis) provides insight into high starch and low fat accumulation and domestication.</title>
        <authorList>
            <person name="Yang K."/>
            <person name="Tian Z."/>
            <person name="Chen C."/>
            <person name="Luo L."/>
            <person name="Zhao B."/>
            <person name="Wang Z."/>
            <person name="Yu L."/>
            <person name="Li Y."/>
            <person name="Sun Y."/>
            <person name="Li W."/>
            <person name="Chen Y."/>
            <person name="Li Y."/>
            <person name="Zhang Y."/>
            <person name="Ai D."/>
            <person name="Zhao J."/>
            <person name="Shang C."/>
            <person name="Ma Y."/>
            <person name="Wu B."/>
            <person name="Wang M."/>
            <person name="Gao L."/>
            <person name="Sun D."/>
            <person name="Zhang P."/>
            <person name="Guo F."/>
            <person name="Wang W."/>
            <person name="Li Y."/>
            <person name="Wang J."/>
            <person name="Varshney R.K."/>
            <person name="Wang J."/>
            <person name="Ling H.Q."/>
            <person name="Wan P."/>
        </authorList>
    </citation>
    <scope>NUCLEOTIDE SEQUENCE</scope>
    <source>
        <strain evidence="3">cv. Jingnong 6</strain>
    </source>
</reference>
<accession>A0A0L9V443</accession>
<sequence>MFGLEGTVYVCVCWEEGAKTVSAESQGGGRDVIELGMNFDLKQFSKNFECDCESGSCSICAEIDYVLQPDSKLITYAINCEFDDQAVELNENAGAVTKEFMIDEGECTATSWSEPETMDEFHNVVAWHKERAQGSRAGAAEASAMEDDEDNDEDAFEDAENDEEEEDIDDNTG</sequence>
<dbReference type="Gramene" id="KOM49712">
    <property type="protein sequence ID" value="KOM49712"/>
    <property type="gene ID" value="LR48_Vigan08g053900"/>
</dbReference>
<evidence type="ECO:0000313" key="2">
    <source>
        <dbReference type="EMBL" id="KOM49712.1"/>
    </source>
</evidence>
<proteinExistence type="predicted"/>
<organism evidence="2 3">
    <name type="scientific">Phaseolus angularis</name>
    <name type="common">Azuki bean</name>
    <name type="synonym">Vigna angularis</name>
    <dbReference type="NCBI Taxonomy" id="3914"/>
    <lineage>
        <taxon>Eukaryota</taxon>
        <taxon>Viridiplantae</taxon>
        <taxon>Streptophyta</taxon>
        <taxon>Embryophyta</taxon>
        <taxon>Tracheophyta</taxon>
        <taxon>Spermatophyta</taxon>
        <taxon>Magnoliopsida</taxon>
        <taxon>eudicotyledons</taxon>
        <taxon>Gunneridae</taxon>
        <taxon>Pentapetalae</taxon>
        <taxon>rosids</taxon>
        <taxon>fabids</taxon>
        <taxon>Fabales</taxon>
        <taxon>Fabaceae</taxon>
        <taxon>Papilionoideae</taxon>
        <taxon>50 kb inversion clade</taxon>
        <taxon>NPAAA clade</taxon>
        <taxon>indigoferoid/millettioid clade</taxon>
        <taxon>Phaseoleae</taxon>
        <taxon>Vigna</taxon>
    </lineage>
</organism>
<dbReference type="Proteomes" id="UP000053144">
    <property type="component" value="Chromosome 8"/>
</dbReference>
<evidence type="ECO:0000313" key="3">
    <source>
        <dbReference type="Proteomes" id="UP000053144"/>
    </source>
</evidence>